<evidence type="ECO:0000256" key="1">
    <source>
        <dbReference type="ARBA" id="ARBA00004477"/>
    </source>
</evidence>
<evidence type="ECO:0000256" key="5">
    <source>
        <dbReference type="ARBA" id="ARBA00022692"/>
    </source>
</evidence>
<protein>
    <submittedName>
        <fullName evidence="11">2-acylglycerol O-acyltransferase 3</fullName>
    </submittedName>
</protein>
<gene>
    <name evidence="11" type="ORF">GRJ2_002590200</name>
</gene>
<keyword evidence="10" id="KW-0012">Acyltransferase</keyword>
<dbReference type="AlphaFoldDB" id="A0ABC9XV57"/>
<organism evidence="11 12">
    <name type="scientific">Grus japonensis</name>
    <name type="common">Japanese crane</name>
    <name type="synonym">Red-crowned crane</name>
    <dbReference type="NCBI Taxonomy" id="30415"/>
    <lineage>
        <taxon>Eukaryota</taxon>
        <taxon>Metazoa</taxon>
        <taxon>Chordata</taxon>
        <taxon>Craniata</taxon>
        <taxon>Vertebrata</taxon>
        <taxon>Euteleostomi</taxon>
        <taxon>Archelosauria</taxon>
        <taxon>Archosauria</taxon>
        <taxon>Dinosauria</taxon>
        <taxon>Saurischia</taxon>
        <taxon>Theropoda</taxon>
        <taxon>Coelurosauria</taxon>
        <taxon>Aves</taxon>
        <taxon>Neognathae</taxon>
        <taxon>Neoaves</taxon>
        <taxon>Gruiformes</taxon>
        <taxon>Gruidae</taxon>
        <taxon>Grus</taxon>
    </lineage>
</organism>
<dbReference type="InterPro" id="IPR007130">
    <property type="entry name" value="DAGAT"/>
</dbReference>
<evidence type="ECO:0000256" key="3">
    <source>
        <dbReference type="ARBA" id="ARBA00022516"/>
    </source>
</evidence>
<comment type="similarity">
    <text evidence="2">Belongs to the diacylglycerol acyltransferase family.</text>
</comment>
<sequence>MGGPCPGLRPTLAALAGLFHLPIYREYALAAVGAPLEVPRLPQPSPQDVARYHQLYVQRLQQLFEEHKEACGVAPSTHLTIV</sequence>
<dbReference type="PANTHER" id="PTHR12317">
    <property type="entry name" value="DIACYLGLYCEROL O-ACYLTRANSFERASE"/>
    <property type="match status" value="1"/>
</dbReference>
<evidence type="ECO:0000256" key="8">
    <source>
        <dbReference type="ARBA" id="ARBA00023098"/>
    </source>
</evidence>
<dbReference type="EMBL" id="BAAFJT010000030">
    <property type="protein sequence ID" value="GAB0201246.1"/>
    <property type="molecule type" value="Genomic_DNA"/>
</dbReference>
<accession>A0ABC9XV57</accession>
<proteinExistence type="inferred from homology"/>
<evidence type="ECO:0000256" key="10">
    <source>
        <dbReference type="ARBA" id="ARBA00023315"/>
    </source>
</evidence>
<comment type="subcellular location">
    <subcellularLocation>
        <location evidence="1">Endoplasmic reticulum membrane</location>
        <topology evidence="1">Multi-pass membrane protein</topology>
    </subcellularLocation>
</comment>
<keyword evidence="5" id="KW-0812">Transmembrane</keyword>
<keyword evidence="9" id="KW-0472">Membrane</keyword>
<evidence type="ECO:0000256" key="6">
    <source>
        <dbReference type="ARBA" id="ARBA00022824"/>
    </source>
</evidence>
<evidence type="ECO:0000313" key="11">
    <source>
        <dbReference type="EMBL" id="GAB0201246.1"/>
    </source>
</evidence>
<dbReference type="PANTHER" id="PTHR12317:SF36">
    <property type="entry name" value="2-ACYLGLYCEROL O-ACYLTRANSFERASE 3"/>
    <property type="match status" value="1"/>
</dbReference>
<comment type="caution">
    <text evidence="11">The sequence shown here is derived from an EMBL/GenBank/DDBJ whole genome shotgun (WGS) entry which is preliminary data.</text>
</comment>
<reference evidence="11 12" key="1">
    <citation type="submission" date="2024-06" db="EMBL/GenBank/DDBJ databases">
        <title>The draft genome of Grus japonensis, version 3.</title>
        <authorList>
            <person name="Nabeshima K."/>
            <person name="Suzuki S."/>
            <person name="Onuma M."/>
        </authorList>
    </citation>
    <scope>NUCLEOTIDE SEQUENCE [LARGE SCALE GENOMIC DNA]</scope>
    <source>
        <strain evidence="11 12">451A</strain>
    </source>
</reference>
<dbReference type="GO" id="GO:0016746">
    <property type="term" value="F:acyltransferase activity"/>
    <property type="evidence" value="ECO:0007669"/>
    <property type="project" value="UniProtKB-KW"/>
</dbReference>
<keyword evidence="3" id="KW-0444">Lipid biosynthesis</keyword>
<name>A0ABC9XV57_GRUJA</name>
<evidence type="ECO:0000256" key="9">
    <source>
        <dbReference type="ARBA" id="ARBA00023136"/>
    </source>
</evidence>
<dbReference type="GO" id="GO:0005789">
    <property type="term" value="C:endoplasmic reticulum membrane"/>
    <property type="evidence" value="ECO:0007669"/>
    <property type="project" value="UniProtKB-SubCell"/>
</dbReference>
<dbReference type="GO" id="GO:0006629">
    <property type="term" value="P:lipid metabolic process"/>
    <property type="evidence" value="ECO:0007669"/>
    <property type="project" value="UniProtKB-KW"/>
</dbReference>
<evidence type="ECO:0000256" key="2">
    <source>
        <dbReference type="ARBA" id="ARBA00005420"/>
    </source>
</evidence>
<keyword evidence="7" id="KW-1133">Transmembrane helix</keyword>
<dbReference type="Proteomes" id="UP001623348">
    <property type="component" value="Unassembled WGS sequence"/>
</dbReference>
<keyword evidence="4" id="KW-0808">Transferase</keyword>
<dbReference type="Pfam" id="PF03982">
    <property type="entry name" value="DAGAT"/>
    <property type="match status" value="1"/>
</dbReference>
<keyword evidence="12" id="KW-1185">Reference proteome</keyword>
<evidence type="ECO:0000256" key="7">
    <source>
        <dbReference type="ARBA" id="ARBA00022989"/>
    </source>
</evidence>
<evidence type="ECO:0000256" key="4">
    <source>
        <dbReference type="ARBA" id="ARBA00022679"/>
    </source>
</evidence>
<keyword evidence="6" id="KW-0256">Endoplasmic reticulum</keyword>
<evidence type="ECO:0000313" key="12">
    <source>
        <dbReference type="Proteomes" id="UP001623348"/>
    </source>
</evidence>
<keyword evidence="8" id="KW-0443">Lipid metabolism</keyword>